<reference evidence="3" key="1">
    <citation type="submission" date="2016-10" db="EMBL/GenBank/DDBJ databases">
        <authorList>
            <person name="Varghese N."/>
            <person name="Submissions S."/>
        </authorList>
    </citation>
    <scope>NUCLEOTIDE SEQUENCE [LARGE SCALE GENOMIC DNA]</scope>
    <source>
        <strain evidence="3">DSM 24213</strain>
    </source>
</reference>
<evidence type="ECO:0000313" key="3">
    <source>
        <dbReference type="Proteomes" id="UP000243629"/>
    </source>
</evidence>
<name>A0A1I4S7N9_9GAMM</name>
<accession>A0A1I4S7N9</accession>
<dbReference type="OrthoDB" id="5298497at2"/>
<feature type="transmembrane region" description="Helical" evidence="1">
    <location>
        <begin position="62"/>
        <end position="82"/>
    </location>
</feature>
<keyword evidence="3" id="KW-1185">Reference proteome</keyword>
<evidence type="ECO:0000313" key="2">
    <source>
        <dbReference type="EMBL" id="SFM60518.1"/>
    </source>
</evidence>
<evidence type="ECO:0000256" key="1">
    <source>
        <dbReference type="SAM" id="Phobius"/>
    </source>
</evidence>
<feature type="transmembrane region" description="Helical" evidence="1">
    <location>
        <begin position="33"/>
        <end position="56"/>
    </location>
</feature>
<dbReference type="Proteomes" id="UP000243629">
    <property type="component" value="Unassembled WGS sequence"/>
</dbReference>
<protein>
    <submittedName>
        <fullName evidence="2">Uncharacterized conserved protein, DUF58 family, contains vWF domain</fullName>
    </submittedName>
</protein>
<keyword evidence="1" id="KW-1133">Transmembrane helix</keyword>
<dbReference type="RefSeq" id="WP_093476052.1">
    <property type="nucleotide sequence ID" value="NZ_FOUI01000009.1"/>
</dbReference>
<gene>
    <name evidence="2" type="ORF">SAMN05216217_10948</name>
</gene>
<sequence length="320" mass="35801">MQRLRGLFRGWLQGWLQRRMPASAEVRLGHRQIFILPTRAGLGLLALLAALLVAAINYQNSLVYALTFLLFSLFWVTLHHSWRNLAGMQLRSGGVAPVFCGEQAALSLWLDAGSRARSALRLGWQSQQRLTLDVAAGEPQAATLYLQTTRRGWLYPERLRVETRWPLGWFVAWSLPALQWQVLVYPHPLQFPLPVGGSGADAEDGEPSALEGVEDFAGLRAYQPGDSKRRLDWRAWSRGQGLHSRLFTDLAGDSCWLSLDLAQGNDLEARLGCLTGWVLRLERESRPYGLLLAGERIDPSLGEAHRDRCLRALALFGNSP</sequence>
<dbReference type="AlphaFoldDB" id="A0A1I4S7N9"/>
<proteinExistence type="predicted"/>
<dbReference type="EMBL" id="FOUI01000009">
    <property type="protein sequence ID" value="SFM60518.1"/>
    <property type="molecule type" value="Genomic_DNA"/>
</dbReference>
<keyword evidence="1" id="KW-0472">Membrane</keyword>
<dbReference type="PANTHER" id="PTHR34351:SF1">
    <property type="entry name" value="SLR1927 PROTEIN"/>
    <property type="match status" value="1"/>
</dbReference>
<dbReference type="PANTHER" id="PTHR34351">
    <property type="entry name" value="SLR1927 PROTEIN-RELATED"/>
    <property type="match status" value="1"/>
</dbReference>
<keyword evidence="1" id="KW-0812">Transmembrane</keyword>
<dbReference type="STRING" id="1720063.SAMN05216217_10948"/>
<organism evidence="2 3">
    <name type="scientific">Halopseudomonas yangmingensis</name>
    <dbReference type="NCBI Taxonomy" id="1720063"/>
    <lineage>
        <taxon>Bacteria</taxon>
        <taxon>Pseudomonadati</taxon>
        <taxon>Pseudomonadota</taxon>
        <taxon>Gammaproteobacteria</taxon>
        <taxon>Pseudomonadales</taxon>
        <taxon>Pseudomonadaceae</taxon>
        <taxon>Halopseudomonas</taxon>
    </lineage>
</organism>